<accession>A0AAP2D886</accession>
<dbReference type="InterPro" id="IPR029062">
    <property type="entry name" value="Class_I_gatase-like"/>
</dbReference>
<sequence>MCKSILFCLLVAFSVQAFSQSTPAASKVSGQPGEKTVFQTSNPWKPVTDVRADVAIVYSVKDHHGKGNMTFEQRVQSWRDKGYKTHFMTGIAWGEYQDYFTGKWDGKWHLDEGQVTQKGDTLWHGRLVPYIVPSMNFIKYMKEAVIKRVIDAGIDAIFLEEPEFWARSGYSTAFKKEWKEYYGFDWRPQHESPENTYLSNKLKYHLYYRALNECFTYAKEYGKTKGMNVRCYVPTHSLVNYSQWMIVSPEASLASLPCVDGYIAQVWTGTSREPNFFNGEKKERVFETAFLEYGSMESMTAPTGRKMFFLTDPIEDWPRDWADYKKNYQATFTAQLLYPMIADYEVMPWPDRIYQGLYRTSANSDKKAQIPRFYSTQMQVMINTLNNMPLSENKVNGSQGIGILMSNSLMFQRFPTHSGYEDPQLANFYGQALPLLKRGVPVKTVHIENVSFPQTWKDVSILIMSYANMKPMDKTAHDHLAAWVKNGGVLIYSGRDDDAFQRVQEWWNTGGNTFQAPSEHLFRTLGLKEPYQAGEYTCGKGKVVILRNDPKEFVLKANSDEEYINTVKKLYEAKAGEATLQYKNHFALTRGPYEIISVVDENSDASPYVLKGKLIDLFDPEIPVLDQKQVNPGEQAFLYNIGSVKNPKTPQVLAAAARVYDEKVSKKSYTFIARSPASTTNVMRVLLPAQAKKIQVTDAAGKPVESKTSWDAASKTCFLSFENNPDGVQVKLSW</sequence>
<name>A0AAP2D886_9BACT</name>
<evidence type="ECO:0000256" key="1">
    <source>
        <dbReference type="SAM" id="SignalP"/>
    </source>
</evidence>
<evidence type="ECO:0000313" key="2">
    <source>
        <dbReference type="EMBL" id="MBT1687069.1"/>
    </source>
</evidence>
<dbReference type="AlphaFoldDB" id="A0AAP2D886"/>
<feature type="chain" id="PRO_5042907199" description="Beta-galactosidase trimerisation domain-containing protein" evidence="1">
    <location>
        <begin position="20"/>
        <end position="734"/>
    </location>
</feature>
<feature type="signal peptide" evidence="1">
    <location>
        <begin position="1"/>
        <end position="19"/>
    </location>
</feature>
<dbReference type="EMBL" id="JAHESC010000013">
    <property type="protein sequence ID" value="MBT1687069.1"/>
    <property type="molecule type" value="Genomic_DNA"/>
</dbReference>
<comment type="caution">
    <text evidence="2">The sequence shown here is derived from an EMBL/GenBank/DDBJ whole genome shotgun (WGS) entry which is preliminary data.</text>
</comment>
<keyword evidence="1" id="KW-0732">Signal</keyword>
<proteinExistence type="predicted"/>
<dbReference type="Proteomes" id="UP001319180">
    <property type="component" value="Unassembled WGS sequence"/>
</dbReference>
<reference evidence="2 3" key="1">
    <citation type="submission" date="2021-05" db="EMBL/GenBank/DDBJ databases">
        <title>A Polyphasic approach of four new species of the genus Ohtaekwangia: Ohtaekwangia histidinii sp. nov., Ohtaekwangia cretensis sp. nov., Ohtaekwangia indiensis sp. nov., Ohtaekwangia reichenbachii sp. nov. from diverse environment.</title>
        <authorList>
            <person name="Octaviana S."/>
        </authorList>
    </citation>
    <scope>NUCLEOTIDE SEQUENCE [LARGE SCALE GENOMIC DNA]</scope>
    <source>
        <strain evidence="2 3">PWU37</strain>
    </source>
</reference>
<evidence type="ECO:0008006" key="4">
    <source>
        <dbReference type="Google" id="ProtNLM"/>
    </source>
</evidence>
<protein>
    <recommendedName>
        <fullName evidence="4">Beta-galactosidase trimerisation domain-containing protein</fullName>
    </recommendedName>
</protein>
<organism evidence="2 3">
    <name type="scientific">Dawidia soli</name>
    <dbReference type="NCBI Taxonomy" id="2782352"/>
    <lineage>
        <taxon>Bacteria</taxon>
        <taxon>Pseudomonadati</taxon>
        <taxon>Bacteroidota</taxon>
        <taxon>Cytophagia</taxon>
        <taxon>Cytophagales</taxon>
        <taxon>Chryseotaleaceae</taxon>
        <taxon>Dawidia</taxon>
    </lineage>
</organism>
<dbReference type="Gene3D" id="3.40.50.880">
    <property type="match status" value="1"/>
</dbReference>
<evidence type="ECO:0000313" key="3">
    <source>
        <dbReference type="Proteomes" id="UP001319180"/>
    </source>
</evidence>
<keyword evidence="3" id="KW-1185">Reference proteome</keyword>
<gene>
    <name evidence="2" type="ORF">KK078_10895</name>
</gene>